<keyword evidence="4 16" id="KW-0489">Methyltransferase</keyword>
<evidence type="ECO:0000256" key="3">
    <source>
        <dbReference type="ARBA" id="ARBA00009140"/>
    </source>
</evidence>
<dbReference type="InterPro" id="IPR015864">
    <property type="entry name" value="FAD_synthase"/>
</dbReference>
<evidence type="ECO:0000256" key="6">
    <source>
        <dbReference type="ARBA" id="ARBA00022643"/>
    </source>
</evidence>
<keyword evidence="5" id="KW-0285">Flavoprotein</keyword>
<dbReference type="SUPFAM" id="SSF52374">
    <property type="entry name" value="Nucleotidylyl transferase"/>
    <property type="match status" value="1"/>
</dbReference>
<evidence type="ECO:0000256" key="12">
    <source>
        <dbReference type="ARBA" id="ARBA00022827"/>
    </source>
</evidence>
<comment type="pathway">
    <text evidence="2">Cofactor biosynthesis; FAD biosynthesis; FAD from FMN: step 1/1.</text>
</comment>
<evidence type="ECO:0000259" key="17">
    <source>
        <dbReference type="Pfam" id="PF06574"/>
    </source>
</evidence>
<keyword evidence="8 16" id="KW-0949">S-adenosyl-L-methionine</keyword>
<dbReference type="Gene3D" id="1.20.120.1630">
    <property type="match status" value="1"/>
</dbReference>
<keyword evidence="19" id="KW-1185">Reference proteome</keyword>
<dbReference type="PANTHER" id="PTHR12714">
    <property type="entry name" value="PROTEIN-S ISOPRENYLCYSTEINE O-METHYLTRANSFERASE"/>
    <property type="match status" value="1"/>
</dbReference>
<name>A0ABQ8A635_BRANA</name>
<evidence type="ECO:0000256" key="16">
    <source>
        <dbReference type="RuleBase" id="RU362022"/>
    </source>
</evidence>
<protein>
    <recommendedName>
        <fullName evidence="16">Protein-S-isoprenylcysteine O-methyltransferase</fullName>
        <ecNumber evidence="16">2.1.1.100</ecNumber>
    </recommendedName>
</protein>
<keyword evidence="11" id="KW-0547">Nucleotide-binding</keyword>
<evidence type="ECO:0000256" key="15">
    <source>
        <dbReference type="ARBA" id="ARBA00023136"/>
    </source>
</evidence>
<evidence type="ECO:0000313" key="19">
    <source>
        <dbReference type="Proteomes" id="UP000824890"/>
    </source>
</evidence>
<dbReference type="Pfam" id="PF04140">
    <property type="entry name" value="ICMT"/>
    <property type="match status" value="1"/>
</dbReference>
<keyword evidence="14" id="KW-1133">Transmembrane helix</keyword>
<dbReference type="PANTHER" id="PTHR12714:SF9">
    <property type="entry name" value="PROTEIN-S-ISOPRENYLCYSTEINE O-METHYLTRANSFERASE"/>
    <property type="match status" value="1"/>
</dbReference>
<keyword evidence="9" id="KW-0812">Transmembrane</keyword>
<comment type="catalytic activity">
    <reaction evidence="16">
        <text>[protein]-C-terminal S-[(2E,6E)-farnesyl]-L-cysteine + S-adenosyl-L-methionine = [protein]-C-terminal S-[(2E,6E)-farnesyl]-L-cysteine methyl ester + S-adenosyl-L-homocysteine</text>
        <dbReference type="Rhea" id="RHEA:21672"/>
        <dbReference type="Rhea" id="RHEA-COMP:12125"/>
        <dbReference type="Rhea" id="RHEA-COMP:12126"/>
        <dbReference type="ChEBI" id="CHEBI:57856"/>
        <dbReference type="ChEBI" id="CHEBI:59789"/>
        <dbReference type="ChEBI" id="CHEBI:90510"/>
        <dbReference type="ChEBI" id="CHEBI:90511"/>
        <dbReference type="EC" id="2.1.1.100"/>
    </reaction>
</comment>
<accession>A0ABQ8A635</accession>
<gene>
    <name evidence="18" type="ORF">HID58_050363</name>
</gene>
<dbReference type="InterPro" id="IPR025770">
    <property type="entry name" value="PPMT_MeTrfase"/>
</dbReference>
<evidence type="ECO:0000256" key="14">
    <source>
        <dbReference type="ARBA" id="ARBA00022989"/>
    </source>
</evidence>
<dbReference type="PROSITE" id="PS51564">
    <property type="entry name" value="SAM_ICMT"/>
    <property type="match status" value="1"/>
</dbReference>
<organism evidence="18 19">
    <name type="scientific">Brassica napus</name>
    <name type="common">Rape</name>
    <dbReference type="NCBI Taxonomy" id="3708"/>
    <lineage>
        <taxon>Eukaryota</taxon>
        <taxon>Viridiplantae</taxon>
        <taxon>Streptophyta</taxon>
        <taxon>Embryophyta</taxon>
        <taxon>Tracheophyta</taxon>
        <taxon>Spermatophyta</taxon>
        <taxon>Magnoliopsida</taxon>
        <taxon>eudicotyledons</taxon>
        <taxon>Gunneridae</taxon>
        <taxon>Pentapetalae</taxon>
        <taxon>rosids</taxon>
        <taxon>malvids</taxon>
        <taxon>Brassicales</taxon>
        <taxon>Brassicaceae</taxon>
        <taxon>Brassiceae</taxon>
        <taxon>Brassica</taxon>
    </lineage>
</organism>
<dbReference type="Proteomes" id="UP000824890">
    <property type="component" value="Unassembled WGS sequence"/>
</dbReference>
<proteinExistence type="inferred from homology"/>
<evidence type="ECO:0000256" key="8">
    <source>
        <dbReference type="ARBA" id="ARBA00022691"/>
    </source>
</evidence>
<dbReference type="EC" id="2.1.1.100" evidence="16"/>
<evidence type="ECO:0000256" key="7">
    <source>
        <dbReference type="ARBA" id="ARBA00022679"/>
    </source>
</evidence>
<comment type="caution">
    <text evidence="18">The sequence shown here is derived from an EMBL/GenBank/DDBJ whole genome shotgun (WGS) entry which is preliminary data.</text>
</comment>
<comment type="similarity">
    <text evidence="3 16">Belongs to the class VI-like SAM-binding methyltransferase superfamily. Isoprenylcysteine carboxyl methyltransferase family.</text>
</comment>
<keyword evidence="16" id="KW-0256">Endoplasmic reticulum</keyword>
<evidence type="ECO:0000256" key="13">
    <source>
        <dbReference type="ARBA" id="ARBA00022840"/>
    </source>
</evidence>
<dbReference type="Pfam" id="PF06574">
    <property type="entry name" value="FAD_syn"/>
    <property type="match status" value="1"/>
</dbReference>
<keyword evidence="15" id="KW-0472">Membrane</keyword>
<comment type="subcellular location">
    <subcellularLocation>
        <location evidence="16">Endoplasmic reticulum membrane</location>
        <topology evidence="16">Multi-pass membrane protein</topology>
    </subcellularLocation>
    <subcellularLocation>
        <location evidence="1">Membrane</location>
        <topology evidence="1">Multi-pass membrane protein</topology>
    </subcellularLocation>
</comment>
<keyword evidence="13" id="KW-0067">ATP-binding</keyword>
<evidence type="ECO:0000256" key="10">
    <source>
        <dbReference type="ARBA" id="ARBA00022695"/>
    </source>
</evidence>
<evidence type="ECO:0000313" key="18">
    <source>
        <dbReference type="EMBL" id="KAH0887934.1"/>
    </source>
</evidence>
<dbReference type="EMBL" id="JAGKQM010000013">
    <property type="protein sequence ID" value="KAH0887934.1"/>
    <property type="molecule type" value="Genomic_DNA"/>
</dbReference>
<comment type="cofactor">
    <cofactor evidence="16">
        <name>Zn(2+)</name>
        <dbReference type="ChEBI" id="CHEBI:29105"/>
    </cofactor>
    <text evidence="16">Divalent metal cations. Probably Zn(2+).</text>
</comment>
<evidence type="ECO:0000256" key="2">
    <source>
        <dbReference type="ARBA" id="ARBA00004726"/>
    </source>
</evidence>
<keyword evidence="12" id="KW-0274">FAD</keyword>
<evidence type="ECO:0000256" key="11">
    <source>
        <dbReference type="ARBA" id="ARBA00022741"/>
    </source>
</evidence>
<keyword evidence="7" id="KW-0808">Transferase</keyword>
<keyword evidence="6" id="KW-0288">FMN</keyword>
<dbReference type="InterPro" id="IPR007269">
    <property type="entry name" value="ICMT_MeTrfase"/>
</dbReference>
<evidence type="ECO:0000256" key="9">
    <source>
        <dbReference type="ARBA" id="ARBA00022692"/>
    </source>
</evidence>
<dbReference type="CDD" id="cd02064">
    <property type="entry name" value="FAD_synthetase_N"/>
    <property type="match status" value="1"/>
</dbReference>
<dbReference type="InterPro" id="IPR014729">
    <property type="entry name" value="Rossmann-like_a/b/a_fold"/>
</dbReference>
<evidence type="ECO:0000256" key="1">
    <source>
        <dbReference type="ARBA" id="ARBA00004141"/>
    </source>
</evidence>
<dbReference type="Gene3D" id="3.40.50.620">
    <property type="entry name" value="HUPs"/>
    <property type="match status" value="1"/>
</dbReference>
<sequence length="650" mass="73045">MFVVFPQRDSNRKLWSISVIKTSFFSREEHRSNSPSKESTFFKCMIHAILIPSQQLLNSIGSELKPCKESMTEIFTDTGFRQLTQMLLAIIFFHTSEYILARAIHGPSRVTLSSLLITKHYAFAMLVSILEYLIEITLFPNLKQHWWISNVGLVMILLGEVLRKTAIITAGRSFTHLIKIRHEEHHRLVTRGVYRIVRHPSYSGFLVWSVGTQVMLCNPVSAVAFAVVVWKFFADRIPYEEHYLKQFFGREYVEYAQRVHSDTLDEIEGYILGCYSYTLDEIEGGTMLSGGSRALQHLSDYHHHHTSIGLGFCGAKIVQLSSFFLRPSQAKASGNCSYKLRHRMISSSGFHYRTSGETPIIHSCFSQREDDLELPADGSTPVSGGIVALGKFDALHVGHRELAIQASRVGTPYLLSFVGMAEVFGWEPRAPIVAKCDRKRVLTSWDSYCGNKAPVEYEIEFASVRHLTPRQFVEKLSKELRVCGVVAGENYRFGYKASGDASELVRLCEEYGIGAYIITSVMDKKQDSEKRDSGDSKDRGQVSSTRVRQALAAGDMSYVSELLGRAHRLILQVNNTGDMQSERRISVPRSSVLNLPPGNGVYNACLVLADDEPSVPCSVVVDSSYIHVETEELLLCNSDLAQEFLSVEFG</sequence>
<reference evidence="18 19" key="1">
    <citation type="submission" date="2021-05" db="EMBL/GenBank/DDBJ databases">
        <title>Genome Assembly of Synthetic Allotetraploid Brassica napus Reveals Homoeologous Exchanges between Subgenomes.</title>
        <authorList>
            <person name="Davis J.T."/>
        </authorList>
    </citation>
    <scope>NUCLEOTIDE SEQUENCE [LARGE SCALE GENOMIC DNA]</scope>
    <source>
        <strain evidence="19">cv. Da-Ae</strain>
        <tissue evidence="18">Seedling</tissue>
    </source>
</reference>
<feature type="domain" description="FAD synthetase" evidence="17">
    <location>
        <begin position="384"/>
        <end position="526"/>
    </location>
</feature>
<evidence type="ECO:0000256" key="4">
    <source>
        <dbReference type="ARBA" id="ARBA00022603"/>
    </source>
</evidence>
<keyword evidence="10" id="KW-0548">Nucleotidyltransferase</keyword>
<evidence type="ECO:0000256" key="5">
    <source>
        <dbReference type="ARBA" id="ARBA00022630"/>
    </source>
</evidence>